<reference evidence="2" key="2">
    <citation type="journal article" date="2023" name="IMA Fungus">
        <title>Comparative genomic study of the Penicillium genus elucidates a diverse pangenome and 15 lateral gene transfer events.</title>
        <authorList>
            <person name="Petersen C."/>
            <person name="Sorensen T."/>
            <person name="Nielsen M.R."/>
            <person name="Sondergaard T.E."/>
            <person name="Sorensen J.L."/>
            <person name="Fitzpatrick D.A."/>
            <person name="Frisvad J.C."/>
            <person name="Nielsen K.L."/>
        </authorList>
    </citation>
    <scope>NUCLEOTIDE SEQUENCE</scope>
    <source>
        <strain evidence="2">IBT 35673</strain>
    </source>
</reference>
<proteinExistence type="predicted"/>
<evidence type="ECO:0000313" key="2">
    <source>
        <dbReference type="EMBL" id="KAJ5339507.1"/>
    </source>
</evidence>
<dbReference type="AlphaFoldDB" id="A0A9W9QK78"/>
<organism evidence="2 3">
    <name type="scientific">Penicillium brevicompactum</name>
    <dbReference type="NCBI Taxonomy" id="5074"/>
    <lineage>
        <taxon>Eukaryota</taxon>
        <taxon>Fungi</taxon>
        <taxon>Dikarya</taxon>
        <taxon>Ascomycota</taxon>
        <taxon>Pezizomycotina</taxon>
        <taxon>Eurotiomycetes</taxon>
        <taxon>Eurotiomycetidae</taxon>
        <taxon>Eurotiales</taxon>
        <taxon>Aspergillaceae</taxon>
        <taxon>Penicillium</taxon>
    </lineage>
</organism>
<accession>A0A9W9QK78</accession>
<dbReference type="Proteomes" id="UP001147695">
    <property type="component" value="Unassembled WGS sequence"/>
</dbReference>
<evidence type="ECO:0000256" key="1">
    <source>
        <dbReference type="SAM" id="MobiDB-lite"/>
    </source>
</evidence>
<comment type="caution">
    <text evidence="2">The sequence shown here is derived from an EMBL/GenBank/DDBJ whole genome shotgun (WGS) entry which is preliminary data.</text>
</comment>
<dbReference type="EMBL" id="JAPZBQ010000003">
    <property type="protein sequence ID" value="KAJ5339507.1"/>
    <property type="molecule type" value="Genomic_DNA"/>
</dbReference>
<evidence type="ECO:0000313" key="3">
    <source>
        <dbReference type="Proteomes" id="UP001147695"/>
    </source>
</evidence>
<protein>
    <submittedName>
        <fullName evidence="2">Uncharacterized protein</fullName>
    </submittedName>
</protein>
<gene>
    <name evidence="2" type="ORF">N7452_006235</name>
</gene>
<name>A0A9W9QK78_PENBR</name>
<reference evidence="2" key="1">
    <citation type="submission" date="2022-12" db="EMBL/GenBank/DDBJ databases">
        <authorList>
            <person name="Petersen C."/>
        </authorList>
    </citation>
    <scope>NUCLEOTIDE SEQUENCE</scope>
    <source>
        <strain evidence="2">IBT 35673</strain>
    </source>
</reference>
<sequence>MEGQTDKLHDLHLNTAYISHLELWKTFWVDYHNEYPVENMTPGEQYTVTCRDFKRGLRAQISFLRAAELDRSQDVLYLTNMQSLLGVIITVAKRMNREDSDHEAVINRGVDHWDKGFERLCDERILKPLKMAFMILLNDSNRALPCAEVDFQVAGILQRVLKVADILLSNDELPTDFGHIHSGFPPDHERLSEVLPSDYDPVEETGSDGVHSRDESETCALSLHLEDR</sequence>
<feature type="region of interest" description="Disordered" evidence="1">
    <location>
        <begin position="198"/>
        <end position="218"/>
    </location>
</feature>